<protein>
    <recommendedName>
        <fullName evidence="1">Minor fimbrium subunit Mfa1 C-terminal domain-containing protein</fullName>
    </recommendedName>
</protein>
<dbReference type="NCBIfam" id="NF038041">
    <property type="entry name" value="fim_Mfa1_fam"/>
    <property type="match status" value="1"/>
</dbReference>
<dbReference type="EMBL" id="QSCI01000006">
    <property type="protein sequence ID" value="RGX97634.1"/>
    <property type="molecule type" value="Genomic_DNA"/>
</dbReference>
<dbReference type="Pfam" id="PF15495">
    <property type="entry name" value="Fimbrillin_C"/>
    <property type="match status" value="1"/>
</dbReference>
<dbReference type="InterPro" id="IPR047786">
    <property type="entry name" value="Mfa1_fim"/>
</dbReference>
<proteinExistence type="predicted"/>
<name>A0AA92UND4_9BACT</name>
<evidence type="ECO:0000313" key="2">
    <source>
        <dbReference type="EMBL" id="RGX97634.1"/>
    </source>
</evidence>
<reference evidence="2 3" key="1">
    <citation type="submission" date="2018-08" db="EMBL/GenBank/DDBJ databases">
        <title>A genome reference for cultivated species of the human gut microbiota.</title>
        <authorList>
            <person name="Zou Y."/>
            <person name="Xue W."/>
            <person name="Luo G."/>
        </authorList>
    </citation>
    <scope>NUCLEOTIDE SEQUENCE [LARGE SCALE GENOMIC DNA]</scope>
    <source>
        <strain evidence="2 3">OF03-3</strain>
    </source>
</reference>
<evidence type="ECO:0000259" key="1">
    <source>
        <dbReference type="Pfam" id="PF15495"/>
    </source>
</evidence>
<dbReference type="InterPro" id="IPR029140">
    <property type="entry name" value="Mfa1_C"/>
</dbReference>
<gene>
    <name evidence="2" type="ORF">DXA63_02765</name>
</gene>
<accession>A0AA92UND4</accession>
<dbReference type="AlphaFoldDB" id="A0AA92UND4"/>
<dbReference type="GO" id="GO:0009418">
    <property type="term" value="C:pilus shaft"/>
    <property type="evidence" value="ECO:0007669"/>
    <property type="project" value="InterPro"/>
</dbReference>
<sequence length="519" mass="58356">MMKIRSVFSGLCQYVRNLILRTRINKIYCITFFVLSKKIMKKMNLLVMSLVSAAALSFTSCSSNDDLTNDKAGQAKVDGFYMTLNVQTPKSDGTRTVVNQPTVDATAAESDVTSGTIYLVDATGEVVFKKEITESEWKNGKPTQGNDGSTRIKIEVDKVVAGATYKVYFLANATDEKPWENIFTATNKFAKPYDTDNNFAMFNQNDKAVNGNGYTVVFTDDNKKEANAANIKYNNAVSPIKIERLTARIDEPTSNVAKIVAYTKDDATPAEKKAMEDAIKKVESIKMTGYAISNLSNKSYIMQNWNETTLKIPSDITYYQPTTEFGTATLLENGNYFTAATAPNTHKDYVFENNNNNAATSMYFEYTVKLKDMTGADFEDGTFYRYNNVIYKSFADIYKAYNDVKGLFGGKTAQEMKDLLTAAKNDKDVESKLDEFRKTYQIEVFNCGKTYYKKAIKDQYLTYENAIQRNSIYRLTVNNIFNVGAQVPNGTPDKEGLFYLDVTVSVNPWVLNSYDVDLK</sequence>
<dbReference type="Proteomes" id="UP000285604">
    <property type="component" value="Unassembled WGS sequence"/>
</dbReference>
<comment type="caution">
    <text evidence="2">The sequence shown here is derived from an EMBL/GenBank/DDBJ whole genome shotgun (WGS) entry which is preliminary data.</text>
</comment>
<organism evidence="2 3">
    <name type="scientific">Segatella copri</name>
    <dbReference type="NCBI Taxonomy" id="165179"/>
    <lineage>
        <taxon>Bacteria</taxon>
        <taxon>Pseudomonadati</taxon>
        <taxon>Bacteroidota</taxon>
        <taxon>Bacteroidia</taxon>
        <taxon>Bacteroidales</taxon>
        <taxon>Prevotellaceae</taxon>
        <taxon>Segatella</taxon>
    </lineage>
</organism>
<dbReference type="Gene3D" id="2.60.40.3690">
    <property type="match status" value="1"/>
</dbReference>
<evidence type="ECO:0000313" key="3">
    <source>
        <dbReference type="Proteomes" id="UP000285604"/>
    </source>
</evidence>
<feature type="domain" description="Minor fimbrium subunit Mfa1 C-terminal" evidence="1">
    <location>
        <begin position="447"/>
        <end position="515"/>
    </location>
</feature>